<dbReference type="EMBL" id="FORU01000004">
    <property type="protein sequence ID" value="SFJ19455.1"/>
    <property type="molecule type" value="Genomic_DNA"/>
</dbReference>
<organism evidence="1 2">
    <name type="scientific">Myroides guanonis</name>
    <dbReference type="NCBI Taxonomy" id="1150112"/>
    <lineage>
        <taxon>Bacteria</taxon>
        <taxon>Pseudomonadati</taxon>
        <taxon>Bacteroidota</taxon>
        <taxon>Flavobacteriia</taxon>
        <taxon>Flavobacteriales</taxon>
        <taxon>Flavobacteriaceae</taxon>
        <taxon>Myroides</taxon>
    </lineage>
</organism>
<reference evidence="2" key="1">
    <citation type="submission" date="2016-10" db="EMBL/GenBank/DDBJ databases">
        <authorList>
            <person name="Varghese N."/>
            <person name="Submissions S."/>
        </authorList>
    </citation>
    <scope>NUCLEOTIDE SEQUENCE [LARGE SCALE GENOMIC DNA]</scope>
    <source>
        <strain evidence="2">DSM 26542</strain>
    </source>
</reference>
<dbReference type="Proteomes" id="UP000243887">
    <property type="component" value="Unassembled WGS sequence"/>
</dbReference>
<accession>A0A1I3PD54</accession>
<gene>
    <name evidence="1" type="ORF">SAMN04487893_10476</name>
</gene>
<name>A0A1I3PD54_9FLAO</name>
<dbReference type="PROSITE" id="PS51257">
    <property type="entry name" value="PROKAR_LIPOPROTEIN"/>
    <property type="match status" value="1"/>
</dbReference>
<protein>
    <submittedName>
        <fullName evidence="1">Uncharacterized protein</fullName>
    </submittedName>
</protein>
<sequence>MRKTILLLSSVFIFISCENEIANESEQKAEFTVDNQIPYSSPFQIGNCCSPTNYEFINESDLHLTMFPHVGLARFDGNANDGHHFGQPIFNSGNFPNIMKGGSEFLNIINCYPVTIDPNNSITVNSVMQLPTTATPPTPKIIQFVNNLGVTTDEKNLLTDYGKIYSFQAIIADPNSGYTMILDEIMKFPFLPSGVTDPSLLSNDWAPVPATKPSSQDLWYNLNTKEICIGNDNTNYPAGGAGLNGMPSVIDFDYNGSQYTIEATISTSGYKILLRNN</sequence>
<keyword evidence="2" id="KW-1185">Reference proteome</keyword>
<dbReference type="AlphaFoldDB" id="A0A1I3PD54"/>
<evidence type="ECO:0000313" key="1">
    <source>
        <dbReference type="EMBL" id="SFJ19455.1"/>
    </source>
</evidence>
<proteinExistence type="predicted"/>
<evidence type="ECO:0000313" key="2">
    <source>
        <dbReference type="Proteomes" id="UP000243887"/>
    </source>
</evidence>
<dbReference type="RefSeq" id="WP_090678372.1">
    <property type="nucleotide sequence ID" value="NZ_FORU01000004.1"/>
</dbReference>
<dbReference type="OrthoDB" id="1407959at2"/>